<evidence type="ECO:0000256" key="5">
    <source>
        <dbReference type="ARBA" id="ARBA00023136"/>
    </source>
</evidence>
<comment type="subcellular location">
    <subcellularLocation>
        <location evidence="1">Cell membrane</location>
        <topology evidence="1">Single-pass membrane protein</topology>
    </subcellularLocation>
</comment>
<dbReference type="EMBL" id="CP099547">
    <property type="protein sequence ID" value="USR78990.1"/>
    <property type="molecule type" value="Genomic_DNA"/>
</dbReference>
<feature type="transmembrane region" description="Helical" evidence="7">
    <location>
        <begin position="256"/>
        <end position="278"/>
    </location>
</feature>
<keyword evidence="5 7" id="KW-0472">Membrane</keyword>
<evidence type="ECO:0000256" key="4">
    <source>
        <dbReference type="ARBA" id="ARBA00022989"/>
    </source>
</evidence>
<keyword evidence="3 7" id="KW-0812">Transmembrane</keyword>
<dbReference type="PANTHER" id="PTHR33885:SF3">
    <property type="entry name" value="PHAGE SHOCK PROTEIN C"/>
    <property type="match status" value="1"/>
</dbReference>
<evidence type="ECO:0000313" key="10">
    <source>
        <dbReference type="Proteomes" id="UP001056109"/>
    </source>
</evidence>
<feature type="region of interest" description="Disordered" evidence="6">
    <location>
        <begin position="155"/>
        <end position="195"/>
    </location>
</feature>
<dbReference type="PANTHER" id="PTHR33885">
    <property type="entry name" value="PHAGE SHOCK PROTEIN C"/>
    <property type="match status" value="1"/>
</dbReference>
<dbReference type="InterPro" id="IPR007168">
    <property type="entry name" value="Phageshock_PspC_N"/>
</dbReference>
<dbReference type="RefSeq" id="WP_252672855.1">
    <property type="nucleotide sequence ID" value="NZ_CP099547.1"/>
</dbReference>
<evidence type="ECO:0000256" key="7">
    <source>
        <dbReference type="SAM" id="Phobius"/>
    </source>
</evidence>
<sequence length="476" mass="51039">MNIFERLTAQPLRRTSDGYLGGICAGLGHRWDISPFLLRLAVILAAFLGGIGVIAYGLAWLLLPHDDDGRIELREIVEGRFSGGFAASVGMLVIGVWYFFDQATRTHWFFFSGLPFAFLAVAGGITLLIVVLRKQSSSKADDAPAILPGESADVAASSASPASQPVPTTPRAFEEPVSQTTTPQKPVHSTPRAPRTPALSGRFILLTLALSATGAAVTLLATPNTIAAALLTLGIALSILGLGIVWAGIRGKRSSWLSFVATLLAFPVATLIGLSFIIPTSLMNAPQEQFFAQSHRTGSAAIIDNREHVVKDLTDNATITSIFSDSRFILDRNDPVILDLTILGTATIADLGGWEIRNPEEGSFITEIPELYSNATNLSYAESKSFGPIDPDEWFVAPYETDLHASVLPKKHITIVSPAARQAPDKARHIRIDYGAGNVNFSEPVHGRQAIIFVANQRAIPVKTDALPPSSSQSNQ</sequence>
<feature type="transmembrane region" description="Helical" evidence="7">
    <location>
        <begin position="227"/>
        <end position="249"/>
    </location>
</feature>
<keyword evidence="2" id="KW-1003">Cell membrane</keyword>
<keyword evidence="4 7" id="KW-1133">Transmembrane helix</keyword>
<feature type="transmembrane region" description="Helical" evidence="7">
    <location>
        <begin position="203"/>
        <end position="221"/>
    </location>
</feature>
<evidence type="ECO:0000313" key="9">
    <source>
        <dbReference type="EMBL" id="USR78990.1"/>
    </source>
</evidence>
<name>A0ABY5AGM6_9ACTO</name>
<feature type="transmembrane region" description="Helical" evidence="7">
    <location>
        <begin position="106"/>
        <end position="132"/>
    </location>
</feature>
<evidence type="ECO:0000256" key="3">
    <source>
        <dbReference type="ARBA" id="ARBA00022692"/>
    </source>
</evidence>
<organism evidence="9 10">
    <name type="scientific">Arcanobacterium pinnipediorum</name>
    <dbReference type="NCBI Taxonomy" id="1503041"/>
    <lineage>
        <taxon>Bacteria</taxon>
        <taxon>Bacillati</taxon>
        <taxon>Actinomycetota</taxon>
        <taxon>Actinomycetes</taxon>
        <taxon>Actinomycetales</taxon>
        <taxon>Actinomycetaceae</taxon>
        <taxon>Arcanobacterium</taxon>
    </lineage>
</organism>
<feature type="transmembrane region" description="Helical" evidence="7">
    <location>
        <begin position="83"/>
        <end position="100"/>
    </location>
</feature>
<reference evidence="9" key="1">
    <citation type="submission" date="2022-06" db="EMBL/GenBank/DDBJ databases">
        <title>Complete Genome Sequence of Arcanobacterium pinnipediorum strain DSM 28752 isolated from a harbour seal.</title>
        <authorList>
            <person name="Borowiak M."/>
            <person name="Kreitlow A."/>
            <person name="Alssahen M."/>
            <person name="Malorny B."/>
            <person name="Laemmler C."/>
            <person name="Prenger-Berninghoff E."/>
            <person name="Siebert U."/>
            <person name="Ploetz M."/>
            <person name="Abdulmawjood A."/>
        </authorList>
    </citation>
    <scope>NUCLEOTIDE SEQUENCE</scope>
    <source>
        <strain evidence="9">DSM 28752</strain>
    </source>
</reference>
<dbReference type="Proteomes" id="UP001056109">
    <property type="component" value="Chromosome"/>
</dbReference>
<keyword evidence="10" id="KW-1185">Reference proteome</keyword>
<evidence type="ECO:0000256" key="6">
    <source>
        <dbReference type="SAM" id="MobiDB-lite"/>
    </source>
</evidence>
<evidence type="ECO:0000256" key="2">
    <source>
        <dbReference type="ARBA" id="ARBA00022475"/>
    </source>
</evidence>
<proteinExistence type="predicted"/>
<gene>
    <name evidence="9" type="ORF">NG665_06250</name>
</gene>
<evidence type="ECO:0000256" key="1">
    <source>
        <dbReference type="ARBA" id="ARBA00004162"/>
    </source>
</evidence>
<evidence type="ECO:0000259" key="8">
    <source>
        <dbReference type="Pfam" id="PF04024"/>
    </source>
</evidence>
<protein>
    <submittedName>
        <fullName evidence="9">PspC domain-containing protein</fullName>
    </submittedName>
</protein>
<dbReference type="InterPro" id="IPR052027">
    <property type="entry name" value="PspC"/>
</dbReference>
<feature type="transmembrane region" description="Helical" evidence="7">
    <location>
        <begin position="36"/>
        <end position="63"/>
    </location>
</feature>
<feature type="domain" description="Phage shock protein PspC N-terminal" evidence="8">
    <location>
        <begin position="12"/>
        <end position="65"/>
    </location>
</feature>
<dbReference type="Pfam" id="PF04024">
    <property type="entry name" value="PspC"/>
    <property type="match status" value="1"/>
</dbReference>
<accession>A0ABY5AGM6</accession>